<dbReference type="Proteomes" id="UP000527632">
    <property type="component" value="Unassembled WGS sequence"/>
</dbReference>
<evidence type="ECO:0000313" key="30">
    <source>
        <dbReference type="EMBL" id="EAG2087001.1"/>
    </source>
</evidence>
<dbReference type="EMBL" id="DAAJZA010000013">
    <property type="protein sequence ID" value="HAC1756114.1"/>
    <property type="molecule type" value="Genomic_DNA"/>
</dbReference>
<evidence type="ECO:0000313" key="37">
    <source>
        <dbReference type="EMBL" id="EAG6990809.1"/>
    </source>
</evidence>
<dbReference type="Proteomes" id="UP000331186">
    <property type="component" value="Unassembled WGS sequence"/>
</dbReference>
<evidence type="ECO:0000256" key="9">
    <source>
        <dbReference type="ARBA" id="ARBA00022777"/>
    </source>
</evidence>
<dbReference type="SUPFAM" id="SSF158472">
    <property type="entry name" value="HAMP domain-like"/>
    <property type="match status" value="1"/>
</dbReference>
<evidence type="ECO:0000313" key="81">
    <source>
        <dbReference type="Proteomes" id="UP000403352"/>
    </source>
</evidence>
<evidence type="ECO:0000313" key="72">
    <source>
        <dbReference type="Proteomes" id="UP000350032"/>
    </source>
</evidence>
<dbReference type="EMBL" id="AAAMZD010000006">
    <property type="protein sequence ID" value="EAD3793457.1"/>
    <property type="molecule type" value="Genomic_DNA"/>
</dbReference>
<reference evidence="62 86" key="4">
    <citation type="submission" date="2018-04" db="EMBL/GenBank/DDBJ databases">
        <title>Genome Analysis of a Prevalent Clone of Listeria monocytogenes Sequence Type 87 in China.</title>
        <authorList>
            <person name="Wang Y."/>
        </authorList>
    </citation>
    <scope>NUCLEOTIDE SEQUENCE [LARGE SCALE GENOMIC DNA]</scope>
    <source>
        <strain evidence="62 86">ICDC_LM1523</strain>
    </source>
</reference>
<evidence type="ECO:0000313" key="97">
    <source>
        <dbReference type="Proteomes" id="UP000530452"/>
    </source>
</evidence>
<evidence type="ECO:0000313" key="60">
    <source>
        <dbReference type="EMBL" id="HAC1756114.1"/>
    </source>
</evidence>
<keyword evidence="13 14" id="KW-0472">Membrane</keyword>
<evidence type="ECO:0000313" key="70">
    <source>
        <dbReference type="Proteomes" id="UP000344343"/>
    </source>
</evidence>
<dbReference type="EMBL" id="AABFVG010000005">
    <property type="protein sequence ID" value="EAH2282361.1"/>
    <property type="molecule type" value="Genomic_DNA"/>
</dbReference>
<dbReference type="OMA" id="WNIISIT"/>
<evidence type="ECO:0000313" key="82">
    <source>
        <dbReference type="Proteomes" id="UP000410967"/>
    </source>
</evidence>
<evidence type="ECO:0000313" key="26">
    <source>
        <dbReference type="EMBL" id="EAE2353898.1"/>
    </source>
</evidence>
<evidence type="ECO:0000313" key="63">
    <source>
        <dbReference type="EMBL" id="OET49734.1"/>
    </source>
</evidence>
<dbReference type="Proteomes" id="UP000467347">
    <property type="component" value="Unassembled WGS sequence"/>
</dbReference>
<evidence type="ECO:0000313" key="51">
    <source>
        <dbReference type="EMBL" id="EDN7716032.1"/>
    </source>
</evidence>
<dbReference type="Proteomes" id="UP000354255">
    <property type="component" value="Unassembled WGS sequence"/>
</dbReference>
<dbReference type="Proteomes" id="UP000481141">
    <property type="component" value="Unassembled WGS sequence"/>
</dbReference>
<dbReference type="Proteomes" id="UP000528151">
    <property type="component" value="Unassembled WGS sequence"/>
</dbReference>
<evidence type="ECO:0000313" key="86">
    <source>
        <dbReference type="Proteomes" id="UP000460224"/>
    </source>
</evidence>
<evidence type="ECO:0000313" key="62">
    <source>
        <dbReference type="EMBL" id="KAA9450345.1"/>
    </source>
</evidence>
<feature type="transmembrane region" description="Helical" evidence="14">
    <location>
        <begin position="288"/>
        <end position="308"/>
    </location>
</feature>
<dbReference type="EMBL" id="AAANYR010000002">
    <property type="protein sequence ID" value="EAD5785768.1"/>
    <property type="molecule type" value="Genomic_DNA"/>
</dbReference>
<dbReference type="Pfam" id="PF02518">
    <property type="entry name" value="HATPase_c"/>
    <property type="match status" value="1"/>
</dbReference>
<dbReference type="EMBL" id="AAHZFY010000007">
    <property type="protein sequence ID" value="ECB9513103.1"/>
    <property type="molecule type" value="Genomic_DNA"/>
</dbReference>
<dbReference type="EMBL" id="AAANYN010000002">
    <property type="protein sequence ID" value="EAD5773134.1"/>
    <property type="molecule type" value="Genomic_DNA"/>
</dbReference>
<evidence type="ECO:0000313" key="21">
    <source>
        <dbReference type="EMBL" id="EAD1185977.1"/>
    </source>
</evidence>
<evidence type="ECO:0000313" key="84">
    <source>
        <dbReference type="Proteomes" id="UP000427828"/>
    </source>
</evidence>
<dbReference type="Proteomes" id="UP000344343">
    <property type="component" value="Unassembled WGS sequence"/>
</dbReference>
<dbReference type="Proteomes" id="UP000467536">
    <property type="component" value="Unassembled WGS sequence"/>
</dbReference>
<dbReference type="EMBL" id="DAAJFY010000005">
    <property type="protein sequence ID" value="HAC0275625.1"/>
    <property type="molecule type" value="Genomic_DNA"/>
</dbReference>
<dbReference type="Proteomes" id="UP000841146">
    <property type="component" value="Unassembled WGS sequence"/>
</dbReference>
<dbReference type="Proteomes" id="UP000427828">
    <property type="component" value="Unassembled WGS sequence"/>
</dbReference>
<dbReference type="Proteomes" id="UP000403352">
    <property type="component" value="Unassembled WGS sequence"/>
</dbReference>
<dbReference type="Proteomes" id="UP000410967">
    <property type="component" value="Unassembled WGS sequence"/>
</dbReference>
<feature type="transmembrane region" description="Helical" evidence="14">
    <location>
        <begin position="12"/>
        <end position="36"/>
    </location>
</feature>
<dbReference type="CDD" id="cd06225">
    <property type="entry name" value="HAMP"/>
    <property type="match status" value="1"/>
</dbReference>
<dbReference type="PROSITE" id="PS50109">
    <property type="entry name" value="HIS_KIN"/>
    <property type="match status" value="1"/>
</dbReference>
<evidence type="ECO:0000313" key="41">
    <source>
        <dbReference type="EMBL" id="EAH3294560.1"/>
    </source>
</evidence>
<evidence type="ECO:0000313" key="101">
    <source>
        <dbReference type="Proteomes" id="UP000548278"/>
    </source>
</evidence>
<dbReference type="Proteomes" id="UP000525850">
    <property type="component" value="Unassembled WGS sequence"/>
</dbReference>
<evidence type="ECO:0000256" key="14">
    <source>
        <dbReference type="SAM" id="Phobius"/>
    </source>
</evidence>
<evidence type="ECO:0000313" key="106">
    <source>
        <dbReference type="Proteomes" id="UP000843775"/>
    </source>
</evidence>
<dbReference type="EMBL" id="AAAJKI010000001">
    <property type="protein sequence ID" value="EAC6546963.1"/>
    <property type="molecule type" value="Genomic_DNA"/>
</dbReference>
<dbReference type="EMBL" id="AABBYJ010000007">
    <property type="protein sequence ID" value="EAG4332037.1"/>
    <property type="molecule type" value="Genomic_DNA"/>
</dbReference>
<dbReference type="EMBL" id="AABAGT010000001">
    <property type="protein sequence ID" value="EAG0865859.1"/>
    <property type="molecule type" value="Genomic_DNA"/>
</dbReference>
<dbReference type="EMBL" id="DABJAN010000002">
    <property type="protein sequence ID" value="HAJ9593022.1"/>
    <property type="molecule type" value="Genomic_DNA"/>
</dbReference>
<dbReference type="InterPro" id="IPR003660">
    <property type="entry name" value="HAMP_dom"/>
</dbReference>
<keyword evidence="8" id="KW-0547">Nucleotide-binding</keyword>
<dbReference type="EMBL" id="QDAY01000002">
    <property type="protein sequence ID" value="KAA9450345.1"/>
    <property type="molecule type" value="Genomic_DNA"/>
</dbReference>
<dbReference type="EMBL" id="DAAIJL010000002">
    <property type="protein sequence ID" value="HAB8556273.1"/>
    <property type="molecule type" value="Genomic_DNA"/>
</dbReference>
<dbReference type="InterPro" id="IPR010559">
    <property type="entry name" value="Sig_transdc_His_kin_internal"/>
</dbReference>
<evidence type="ECO:0000256" key="12">
    <source>
        <dbReference type="ARBA" id="ARBA00023012"/>
    </source>
</evidence>
<dbReference type="EMBL" id="AABAWE010000003">
    <property type="protein sequence ID" value="EAG2087001.1"/>
    <property type="molecule type" value="Genomic_DNA"/>
</dbReference>
<dbReference type="Proteomes" id="UP000540117">
    <property type="component" value="Unassembled WGS sequence"/>
</dbReference>
<evidence type="ECO:0000313" key="27">
    <source>
        <dbReference type="EMBL" id="EAE4942475.1"/>
    </source>
</evidence>
<evidence type="ECO:0000313" key="74">
    <source>
        <dbReference type="Proteomes" id="UP000358545"/>
    </source>
</evidence>
<evidence type="ECO:0000313" key="49">
    <source>
        <dbReference type="EMBL" id="ECY6543781.1"/>
    </source>
</evidence>
<evidence type="ECO:0000256" key="7">
    <source>
        <dbReference type="ARBA" id="ARBA00022692"/>
    </source>
</evidence>
<evidence type="ECO:0000313" key="43">
    <source>
        <dbReference type="EMBL" id="EAK8896684.1"/>
    </source>
</evidence>
<evidence type="ECO:0000313" key="42">
    <source>
        <dbReference type="EMBL" id="EAH4241667.1"/>
    </source>
</evidence>
<evidence type="ECO:0000313" key="64">
    <source>
        <dbReference type="EMBL" id="RKA06527.1"/>
    </source>
</evidence>
<dbReference type="EMBL" id="AALEDS010000003">
    <property type="protein sequence ID" value="ECY6543781.1"/>
    <property type="molecule type" value="Genomic_DNA"/>
</dbReference>
<keyword evidence="5" id="KW-0597">Phosphoprotein</keyword>
<gene>
    <name evidence="28" type="ORF">A8L61_01035</name>
    <name evidence="37" type="ORF">AB917_09420</name>
    <name evidence="17" type="ORF">ABZ57_09610</name>
    <name evidence="63" type="ORF">AJL21_08640</name>
    <name evidence="25" type="ORF">ART25_04660</name>
    <name evidence="18" type="ORF">ARY78_06800</name>
    <name evidence="32" type="ORF">B1N52_11995</name>
    <name evidence="31" type="ORF">B1S26_04470</name>
    <name evidence="33" type="ORF">B5K54_00195</name>
    <name evidence="29" type="ORF">BB997_09850</name>
    <name evidence="48" type="ORF">BCZ19_10665</name>
    <name evidence="30" type="ORF">BCZ21_06985</name>
    <name evidence="35" type="ORF">CA369_13350</name>
    <name evidence="34" type="ORF">CAV64_12375</name>
    <name evidence="38" type="ORF">CW845_01040</name>
    <name evidence="40" type="ORF">D4920_09785</name>
    <name evidence="39" type="ORF">D4B11_02480</name>
    <name evidence="41" type="ORF">D5N24_09140</name>
    <name evidence="43" type="ORF">D7104_03105</name>
    <name evidence="62" type="ORF">DCK61_06400</name>
    <name evidence="36" type="ORF">DCT16_12870</name>
    <name evidence="19" type="ORF">DU018_01155</name>
    <name evidence="64" type="ORF">DYZ80_02422</name>
    <name evidence="27" type="ORF">E1W56_10555</name>
    <name evidence="42" type="ORF">E5F58_06550</name>
    <name evidence="24" type="ORF">EX365_04215</name>
    <name evidence="23" type="ORF">EXZ73_02405</name>
    <name evidence="49" type="ORF">F6436_05490</name>
    <name evidence="50" type="ORF">F6515_06120</name>
    <name evidence="44" type="ORF">FA835_09330</name>
    <name evidence="46" type="ORF">FLQ97_05070</name>
    <name evidence="45" type="ORF">FLR03_12770</name>
    <name evidence="47" type="ORF">FNX40_06575</name>
    <name evidence="53" type="ORF">FV747_08650</name>
    <name evidence="54" type="ORF">G3O21_001735</name>
    <name evidence="55" type="ORF">GHH22_01155</name>
    <name evidence="60" type="ORF">GI949_14155</name>
    <name evidence="52" type="ORF">GJW51_08650</name>
    <name evidence="51" type="ORF">GQG13_12985</name>
    <name evidence="56" type="ORF">GYR60_04490</name>
    <name evidence="57" type="ORF">GYS09_03075</name>
    <name evidence="58" type="ORF">GYX23_05440</name>
    <name evidence="59" type="ORF">GYY14_09615</name>
    <name evidence="61" type="ORF">HQN34_001220</name>
    <name evidence="20" type="ORF">KV70_07935</name>
    <name evidence="21" type="ORF">QD52_12895</name>
    <name evidence="22" type="ORF">UI29_11915</name>
    <name evidence="26" type="ORF">Y261_06055</name>
</gene>
<dbReference type="Proteomes" id="UP000365297">
    <property type="component" value="Unassembled WGS sequence"/>
</dbReference>
<dbReference type="EMBL" id="DAAEEB010000001">
    <property type="protein sequence ID" value="HAA8051766.1"/>
    <property type="molecule type" value="Genomic_DNA"/>
</dbReference>
<dbReference type="Proteomes" id="UP000489121">
    <property type="component" value="Unassembled WGS sequence"/>
</dbReference>
<dbReference type="Gene3D" id="6.10.340.10">
    <property type="match status" value="1"/>
</dbReference>
<evidence type="ECO:0000313" key="33">
    <source>
        <dbReference type="EMBL" id="EAG2995707.1"/>
    </source>
</evidence>
<evidence type="ECO:0000313" key="59">
    <source>
        <dbReference type="EMBL" id="HAC0275625.1"/>
    </source>
</evidence>
<dbReference type="GO" id="GO:0005886">
    <property type="term" value="C:plasma membrane"/>
    <property type="evidence" value="ECO:0007669"/>
    <property type="project" value="UniProtKB-SubCell"/>
</dbReference>
<evidence type="ECO:0000313" key="46">
    <source>
        <dbReference type="EMBL" id="ECB9513103.1"/>
    </source>
</evidence>
<evidence type="ECO:0000259" key="16">
    <source>
        <dbReference type="PROSITE" id="PS50885"/>
    </source>
</evidence>
<evidence type="ECO:0000313" key="39">
    <source>
        <dbReference type="EMBL" id="EAG9518623.1"/>
    </source>
</evidence>
<keyword evidence="6 64" id="KW-0808">Transferase</keyword>
<evidence type="ECO:0000313" key="20">
    <source>
        <dbReference type="EMBL" id="EAC9040134.1"/>
    </source>
</evidence>
<reference evidence="97 98" key="7">
    <citation type="submission" date="2019-04" db="EMBL/GenBank/DDBJ databases">
        <authorList>
            <person name="Ashton P.M."/>
            <person name="Dallman T."/>
            <person name="Nair S."/>
            <person name="De Pinna E."/>
            <person name="Peters T."/>
            <person name="Grant K."/>
        </authorList>
    </citation>
    <scope>NUCLEOTIDE SEQUENCE [LARGE SCALE GENOMIC DNA]</scope>
    <source>
        <strain evidence="40 98">282333</strain>
        <strain evidence="41 97">282352</strain>
        <strain evidence="39 100">289003</strain>
        <strain evidence="53 88">788324</strain>
        <strain evidence="27">RL15000286</strain>
    </source>
</reference>
<reference evidence="49 75" key="8">
    <citation type="submission" date="2019-09" db="EMBL/GenBank/DDBJ databases">
        <authorList>
            <consortium name="GenomeTrakr network: Whole genome sequencing for foodborne pathogen traceback"/>
        </authorList>
    </citation>
    <scope>NUCLEOTIDE SEQUENCE [LARGE SCALE GENOMIC DNA]</scope>
    <source>
        <strain evidence="37 101">CFSAN004300</strain>
        <strain evidence="38 93">CFSAN072474</strain>
        <strain evidence="49 75">FLAG-55987</strain>
        <strain evidence="44 82">PHLUSALM00088</strain>
    </source>
</reference>
<evidence type="ECO:0000313" key="107">
    <source>
        <dbReference type="Proteomes" id="UP000844415"/>
    </source>
</evidence>
<evidence type="ECO:0000259" key="15">
    <source>
        <dbReference type="PROSITE" id="PS50109"/>
    </source>
</evidence>
<dbReference type="Proteomes" id="UP000345329">
    <property type="component" value="Unassembled WGS sequence"/>
</dbReference>
<evidence type="ECO:0000313" key="66">
    <source>
        <dbReference type="Proteomes" id="UP000331186"/>
    </source>
</evidence>
<dbReference type="EMBL" id="QXLS01000006">
    <property type="protein sequence ID" value="RKA06527.1"/>
    <property type="molecule type" value="Genomic_DNA"/>
</dbReference>
<evidence type="ECO:0000313" key="23">
    <source>
        <dbReference type="EMBL" id="EAD5773134.1"/>
    </source>
</evidence>
<evidence type="ECO:0000313" key="53">
    <source>
        <dbReference type="EMBL" id="EDO0986062.1"/>
    </source>
</evidence>
<dbReference type="Proteomes" id="UP000460224">
    <property type="component" value="Unassembled WGS sequence"/>
</dbReference>
<dbReference type="Proteomes" id="UP000842809">
    <property type="component" value="Unassembled WGS sequence"/>
</dbReference>
<dbReference type="Proteomes" id="UP000379076">
    <property type="component" value="Unassembled WGS sequence"/>
</dbReference>
<evidence type="ECO:0000313" key="78">
    <source>
        <dbReference type="Proteomes" id="UP000379076"/>
    </source>
</evidence>
<dbReference type="EMBL" id="AACJYH010000002">
    <property type="protein sequence ID" value="EAK8896684.1"/>
    <property type="molecule type" value="Genomic_DNA"/>
</dbReference>
<evidence type="ECO:0000313" key="61">
    <source>
        <dbReference type="EMBL" id="HAJ9593022.1"/>
    </source>
</evidence>
<dbReference type="Proteomes" id="UP000546397">
    <property type="component" value="Unassembled WGS sequence"/>
</dbReference>
<dbReference type="EMBL" id="AANEHK010000006">
    <property type="protein sequence ID" value="EDO0986062.1"/>
    <property type="molecule type" value="Genomic_DNA"/>
</dbReference>
<dbReference type="EMBL" id="AAALRN010000006">
    <property type="protein sequence ID" value="EAD1185977.1"/>
    <property type="molecule type" value="Genomic_DNA"/>
</dbReference>
<evidence type="ECO:0000313" key="88">
    <source>
        <dbReference type="Proteomes" id="UP000467536"/>
    </source>
</evidence>
<dbReference type="EMBL" id="AABDGJ010000006">
    <property type="protein sequence ID" value="EAG6990809.1"/>
    <property type="molecule type" value="Genomic_DNA"/>
</dbReference>
<dbReference type="EMBL" id="AAASLB010000005">
    <property type="protein sequence ID" value="EAE4942475.1"/>
    <property type="molecule type" value="Genomic_DNA"/>
</dbReference>
<dbReference type="EMBL" id="AABEKY010000001">
    <property type="protein sequence ID" value="EAG9386079.1"/>
    <property type="molecule type" value="Genomic_DNA"/>
</dbReference>
<evidence type="ECO:0000313" key="100">
    <source>
        <dbReference type="Proteomes" id="UP000546397"/>
    </source>
</evidence>
<dbReference type="Proteomes" id="UP000272537">
    <property type="component" value="Unassembled WGS sequence"/>
</dbReference>
<dbReference type="GO" id="GO:0000155">
    <property type="term" value="F:phosphorelay sensor kinase activity"/>
    <property type="evidence" value="ECO:0007669"/>
    <property type="project" value="InterPro"/>
</dbReference>
<evidence type="ECO:0000313" key="108">
    <source>
        <dbReference type="Proteomes" id="UP000852906"/>
    </source>
</evidence>
<evidence type="ECO:0000313" key="80">
    <source>
        <dbReference type="Proteomes" id="UP000398321"/>
    </source>
</evidence>
<dbReference type="EMBL" id="AAIAJJ010000003">
    <property type="protein sequence ID" value="ECC1556474.1"/>
    <property type="molecule type" value="Genomic_DNA"/>
</dbReference>
<dbReference type="EMBL" id="AANPAU010000005">
    <property type="protein sequence ID" value="EDP8514311.1"/>
    <property type="molecule type" value="Genomic_DNA"/>
</dbReference>
<keyword evidence="12" id="KW-0902">Two-component regulatory system</keyword>
<evidence type="ECO:0000313" key="104">
    <source>
        <dbReference type="Proteomes" id="UP000840197"/>
    </source>
</evidence>
<dbReference type="SUPFAM" id="SSF55874">
    <property type="entry name" value="ATPase domain of HSP90 chaperone/DNA topoisomerase II/histidine kinase"/>
    <property type="match status" value="1"/>
</dbReference>
<dbReference type="Proteomes" id="UP000522199">
    <property type="component" value="Unassembled WGS sequence"/>
</dbReference>
<evidence type="ECO:0000313" key="68">
    <source>
        <dbReference type="Proteomes" id="UP000337746"/>
    </source>
</evidence>
<evidence type="ECO:0000313" key="91">
    <source>
        <dbReference type="Proteomes" id="UP000481141"/>
    </source>
</evidence>
<dbReference type="EMBL" id="AACKDQ010000019">
    <property type="protein sequence ID" value="EAK9317303.1"/>
    <property type="molecule type" value="Genomic_DNA"/>
</dbReference>
<dbReference type="EMBL" id="MJTJ01000018">
    <property type="protein sequence ID" value="OET49734.1"/>
    <property type="molecule type" value="Genomic_DNA"/>
</dbReference>
<evidence type="ECO:0000313" key="79">
    <source>
        <dbReference type="Proteomes" id="UP000389283"/>
    </source>
</evidence>
<evidence type="ECO:0000313" key="99">
    <source>
        <dbReference type="Proteomes" id="UP000540117"/>
    </source>
</evidence>
<evidence type="ECO:0000313" key="31">
    <source>
        <dbReference type="EMBL" id="EAG2244657.1"/>
    </source>
</evidence>
<evidence type="ECO:0000313" key="52">
    <source>
        <dbReference type="EMBL" id="EDN9836738.1"/>
    </source>
</evidence>
<evidence type="ECO:0000313" key="40">
    <source>
        <dbReference type="EMBL" id="EAH2282361.1"/>
    </source>
</evidence>
<evidence type="ECO:0000313" key="102">
    <source>
        <dbReference type="Proteomes" id="UP000549379"/>
    </source>
</evidence>
<comment type="caution">
    <text evidence="23">The sequence shown here is derived from an EMBL/GenBank/DDBJ whole genome shotgun (WGS) entry which is preliminary data.</text>
</comment>
<keyword evidence="11 14" id="KW-1133">Transmembrane helix</keyword>
<evidence type="ECO:0000313" key="98">
    <source>
        <dbReference type="Proteomes" id="UP000533021"/>
    </source>
</evidence>
<dbReference type="KEGG" id="lmok:CQ02_10385"/>
<dbReference type="Proteomes" id="UP000376505">
    <property type="component" value="Unassembled WGS sequence"/>
</dbReference>
<evidence type="ECO:0000256" key="10">
    <source>
        <dbReference type="ARBA" id="ARBA00022840"/>
    </source>
</evidence>
<dbReference type="EMBL" id="AAAQQZ010000002">
    <property type="protein sequence ID" value="EAE1338200.1"/>
    <property type="molecule type" value="Genomic_DNA"/>
</dbReference>
<evidence type="ECO:0000313" key="95">
    <source>
        <dbReference type="Proteomes" id="UP000527632"/>
    </source>
</evidence>
<evidence type="ECO:0000313" key="36">
    <source>
        <dbReference type="EMBL" id="EAG6170266.1"/>
    </source>
</evidence>
<evidence type="ECO:0000256" key="4">
    <source>
        <dbReference type="ARBA" id="ARBA00022475"/>
    </source>
</evidence>
<dbReference type="Proteomes" id="UP000393182">
    <property type="component" value="Unassembled WGS sequence"/>
</dbReference>
<dbReference type="Proteomes" id="UP000843503">
    <property type="component" value="Unassembled WGS sequence"/>
</dbReference>
<dbReference type="Proteomes" id="UP000364988">
    <property type="component" value="Unassembled WGS sequence"/>
</dbReference>
<name>A0A0B8R888_LISMN</name>
<dbReference type="EMBL" id="AAAIKW010000005">
    <property type="protein sequence ID" value="EAC4552742.1"/>
    <property type="molecule type" value="Genomic_DNA"/>
</dbReference>
<evidence type="ECO:0000256" key="5">
    <source>
        <dbReference type="ARBA" id="ARBA00022553"/>
    </source>
</evidence>
<dbReference type="InterPro" id="IPR050640">
    <property type="entry name" value="Bact_2-comp_sensor_kinase"/>
</dbReference>
<sequence>MSMTQELPRKRVFKRMLLIFSLTSLFTVSLLLFFIYKYYTNIQLDTNLQRAETIANKQLDALTEKQKALISLTQDIYRNSDLMQDVQIAMTNDYGSYTEQNIDNYFKSKNFYSVDMQTYLQSYFSYDEDIIALQLISDDGSYSYTFPSRYREWKETVDTYGEANIATEASKQGTFYTIENKIVVKQPINDPSTLKQMGYLLLYIDPTFLSKWITKDYQNSIFQIQNTKGVELYSNHPKKQIQTPEKQGWLHADNKKVYFQKTEDETSGLKNNTFLYRVTDDSAPLIELTLFGIGLLLVIFSISINFVISRRYSKRILTIIGGMNRVEMGTLDAKLPVDNNGDELTMISERFNHMTENLDAYVKKVYSLEMEEQKARLKALQGQMQPHFLYNSLEAIRMNARVEGAKATSDMIYQLATLLRYTANHREITTLGEEINYVKQYVRFMEMRHEQPIKLEINIEKRFNHTQIPRFALQPLIENFFKYAFKENQNPIVVITVTAENDNLQFRIEDNGSGIDAEKLKEVQATIESKDETSHIGLANLNKRLQLLYGENYRLTIKSKANEGTIILFQVPQNTGGEK</sequence>
<evidence type="ECO:0000313" key="87">
    <source>
        <dbReference type="Proteomes" id="UP000467347"/>
    </source>
</evidence>
<dbReference type="Proteomes" id="UP000530452">
    <property type="component" value="Unassembled WGS sequence"/>
</dbReference>
<dbReference type="Proteomes" id="UP000350032">
    <property type="component" value="Unassembled WGS sequence"/>
</dbReference>
<dbReference type="EMBL" id="DAAIHR010000003">
    <property type="protein sequence ID" value="HAB8397770.1"/>
    <property type="molecule type" value="Genomic_DNA"/>
</dbReference>
<dbReference type="EMBL" id="AALAQH010000005">
    <property type="protein sequence ID" value="ECX6925131.1"/>
    <property type="molecule type" value="Genomic_DNA"/>
</dbReference>
<evidence type="ECO:0000313" key="89">
    <source>
        <dbReference type="Proteomes" id="UP000478682"/>
    </source>
</evidence>
<dbReference type="Proteomes" id="UP000389283">
    <property type="component" value="Unassembled WGS sequence"/>
</dbReference>
<evidence type="ECO:0000313" key="92">
    <source>
        <dbReference type="Proteomes" id="UP000489121"/>
    </source>
</evidence>
<evidence type="ECO:0000313" key="83">
    <source>
        <dbReference type="Proteomes" id="UP000423131"/>
    </source>
</evidence>
<evidence type="ECO:0000313" key="67">
    <source>
        <dbReference type="Proteomes" id="UP000336166"/>
    </source>
</evidence>
<evidence type="ECO:0000256" key="3">
    <source>
        <dbReference type="ARBA" id="ARBA00012438"/>
    </source>
</evidence>
<dbReference type="Pfam" id="PF06580">
    <property type="entry name" value="His_kinase"/>
    <property type="match status" value="1"/>
</dbReference>
<dbReference type="RefSeq" id="WP_003727962.1">
    <property type="nucleotide sequence ID" value="NC_021824.1"/>
</dbReference>
<evidence type="ECO:0000313" key="65">
    <source>
        <dbReference type="Proteomes" id="UP000272537"/>
    </source>
</evidence>
<dbReference type="Gene3D" id="3.30.565.10">
    <property type="entry name" value="Histidine kinase-like ATPase, C-terminal domain"/>
    <property type="match status" value="1"/>
</dbReference>
<dbReference type="EC" id="2.7.13.3" evidence="3"/>
<dbReference type="Proteomes" id="UP000548278">
    <property type="component" value="Unassembled WGS sequence"/>
</dbReference>
<dbReference type="Proteomes" id="UP000533021">
    <property type="component" value="Unassembled WGS sequence"/>
</dbReference>
<dbReference type="EMBL" id="AABBZO010000018">
    <property type="protein sequence ID" value="EAG4463283.1"/>
    <property type="molecule type" value="Genomic_DNA"/>
</dbReference>
<dbReference type="PANTHER" id="PTHR34220:SF11">
    <property type="entry name" value="SENSOR PROTEIN KINASE HPTS"/>
    <property type="match status" value="1"/>
</dbReference>
<evidence type="ECO:0000313" key="47">
    <source>
        <dbReference type="EMBL" id="ECC1556474.1"/>
    </source>
</evidence>
<dbReference type="EMBL" id="AABCVX010000006">
    <property type="protein sequence ID" value="EAG6170266.1"/>
    <property type="molecule type" value="Genomic_DNA"/>
</dbReference>
<evidence type="ECO:0000313" key="19">
    <source>
        <dbReference type="EMBL" id="EAC6546963.1"/>
    </source>
</evidence>
<dbReference type="AlphaFoldDB" id="A0A0B8R888"/>
<proteinExistence type="predicted"/>
<feature type="domain" description="Histidine kinase" evidence="15">
    <location>
        <begin position="384"/>
        <end position="575"/>
    </location>
</feature>
<dbReference type="EMBL" id="AANDSR010000004">
    <property type="protein sequence ID" value="EDN9836738.1"/>
    <property type="molecule type" value="Genomic_DNA"/>
</dbReference>
<dbReference type="Proteomes" id="UP000549379">
    <property type="component" value="Unassembled WGS sequence"/>
</dbReference>
<dbReference type="Proteomes" id="UP000455569">
    <property type="component" value="Unassembled WGS sequence"/>
</dbReference>
<dbReference type="Proteomes" id="UP000840197">
    <property type="component" value="Unassembled WGS sequence"/>
</dbReference>
<evidence type="ECO:0000256" key="6">
    <source>
        <dbReference type="ARBA" id="ARBA00022679"/>
    </source>
</evidence>
<dbReference type="Proteomes" id="UP000358545">
    <property type="component" value="Unassembled WGS sequence"/>
</dbReference>
<evidence type="ECO:0000313" key="32">
    <source>
        <dbReference type="EMBL" id="EAG2515885.1"/>
    </source>
</evidence>
<evidence type="ECO:0000313" key="69">
    <source>
        <dbReference type="Proteomes" id="UP000339309"/>
    </source>
</evidence>
<dbReference type="Proteomes" id="UP000398321">
    <property type="component" value="Unassembled WGS sequence"/>
</dbReference>
<evidence type="ECO:0000313" key="38">
    <source>
        <dbReference type="EMBL" id="EAG9386079.1"/>
    </source>
</evidence>
<dbReference type="Proteomes" id="UP000478704">
    <property type="component" value="Unassembled WGS sequence"/>
</dbReference>
<evidence type="ECO:0000313" key="25">
    <source>
        <dbReference type="EMBL" id="EAE1338200.1"/>
    </source>
</evidence>
<dbReference type="EMBL" id="DAAJCS010000003">
    <property type="protein sequence ID" value="HAC0012441.1"/>
    <property type="molecule type" value="Genomic_DNA"/>
</dbReference>
<reference evidence="64 65" key="2">
    <citation type="journal article" date="2018" name="BMC Genomics">
        <title>Genes significantly associated with lineage II food isolates of Listeria monocytogenes.</title>
        <authorList>
            <person name="Pirone-Davies C."/>
            <person name="Chen Y."/>
            <person name="Pightling A."/>
            <person name="Ryan G."/>
            <person name="Wang Y."/>
            <person name="Yao K."/>
            <person name="Hoffmann M."/>
            <person name="Allard M.W."/>
        </authorList>
    </citation>
    <scope>NUCLEOTIDE SEQUENCE [LARGE SCALE GENOMIC DNA]</scope>
    <source>
        <strain evidence="64 65">PNUSAL000550</strain>
    </source>
</reference>
<dbReference type="Proteomes" id="UP000478682">
    <property type="component" value="Unassembled WGS sequence"/>
</dbReference>
<reference evidence="63 108" key="1">
    <citation type="submission" date="2016-09" db="EMBL/GenBank/DDBJ databases">
        <title>100K Listeria isolates.</title>
        <authorList>
            <person name="Chen P."/>
            <person name="Weimer B.C."/>
            <person name="Kong N."/>
            <person name="Huang B."/>
        </authorList>
    </citation>
    <scope>NUCLEOTIDE SEQUENCE [LARGE SCALE GENOMIC DNA]</scope>
    <source>
        <strain evidence="63 108">BCW_2383</strain>
    </source>
</reference>
<evidence type="ECO:0000313" key="34">
    <source>
        <dbReference type="EMBL" id="EAG4332037.1"/>
    </source>
</evidence>
<dbReference type="Proteomes" id="UP000566721">
    <property type="component" value="Unassembled WGS sequence"/>
</dbReference>
<evidence type="ECO:0000313" key="48">
    <source>
        <dbReference type="EMBL" id="ECX6925131.1"/>
    </source>
</evidence>
<dbReference type="EMBL" id="AABAYG010000002">
    <property type="protein sequence ID" value="EAG2244657.1"/>
    <property type="molecule type" value="Genomic_DNA"/>
</dbReference>
<evidence type="ECO:0000313" key="50">
    <source>
        <dbReference type="EMBL" id="ECY9782566.1"/>
    </source>
</evidence>
<dbReference type="EMBL" id="AAAKQF010000004">
    <property type="protein sequence ID" value="EAC9040134.1"/>
    <property type="molecule type" value="Genomic_DNA"/>
</dbReference>
<evidence type="ECO:0000313" key="29">
    <source>
        <dbReference type="EMBL" id="EAG1893908.1"/>
    </source>
</evidence>
<evidence type="ECO:0000313" key="54">
    <source>
        <dbReference type="EMBL" id="EDP8514311.1"/>
    </source>
</evidence>
<dbReference type="EMBL" id="AABBAW010000006">
    <property type="protein sequence ID" value="EAG2515885.1"/>
    <property type="molecule type" value="Genomic_DNA"/>
</dbReference>
<evidence type="ECO:0000313" key="18">
    <source>
        <dbReference type="EMBL" id="EAC5550132.1"/>
    </source>
</evidence>
<evidence type="ECO:0000313" key="56">
    <source>
        <dbReference type="EMBL" id="HAB8397770.1"/>
    </source>
</evidence>
<evidence type="ECO:0000256" key="11">
    <source>
        <dbReference type="ARBA" id="ARBA00022989"/>
    </source>
</evidence>
<dbReference type="Proteomes" id="UP000336166">
    <property type="component" value="Unassembled WGS sequence"/>
</dbReference>
<evidence type="ECO:0000313" key="96">
    <source>
        <dbReference type="Proteomes" id="UP000528151"/>
    </source>
</evidence>
<reference evidence="104 105" key="3">
    <citation type="journal article" date="2018" name="Genome Biol.">
        <title>SKESA: strategic k-mer extension for scrupulous assemblies.</title>
        <authorList>
            <person name="Souvorov A."/>
            <person name="Agarwala R."/>
            <person name="Lipman D.J."/>
        </authorList>
    </citation>
    <scope>NUCLEOTIDE SEQUENCE [LARGE SCALE GENOMIC DNA]</scope>
    <source>
        <strain evidence="55">09CEB371LM</strain>
        <strain evidence="61">2017-325981-023-01</strain>
        <strain evidence="57 107">CFIAFB20100120</strain>
        <strain evidence="56 104">CFIAFB20130012</strain>
        <strain evidence="59">CFIAFB20170037</strain>
        <strain evidence="58 105">CFIAFB20170045</strain>
        <strain evidence="60 106">DMG1500109</strain>
    </source>
</reference>
<reference evidence="66 70" key="6">
    <citation type="submission" date="2019-02" db="EMBL/GenBank/DDBJ databases">
        <authorList>
            <consortium name="GenomeTrakr: Next Generation Sequencing Network for Food Pathogen Tracability"/>
        </authorList>
    </citation>
    <scope>NUCLEOTIDE SEQUENCE [LARGE SCALE GENOMIC DNA]</scope>
    <source>
        <strain evidence="33 102">10B02965A-1</strain>
        <strain evidence="35 96">CFSAN063727</strain>
        <strain evidence="51 85">CFSAN102901</strain>
        <strain evidence="25 78">FDA00006494</strain>
        <strain evidence="18 76">FDA00007096</strain>
        <strain evidence="21 81">FDA00008584</strain>
        <strain evidence="31">FDA00011243</strain>
        <strain evidence="19 66">FDA00013332</strain>
        <strain evidence="24 70">FDA00013853</strain>
        <strain evidence="45 83">FDA00014336</strain>
        <strain evidence="47 79">FDA00014370</strain>
        <strain evidence="46 80">FDA00014392</strain>
        <strain evidence="54">FDA00015054</strain>
        <strain evidence="34 99">FDA1005580-S054-001</strain>
        <strain evidence="90">FDA1090798-S029-001</strain>
        <strain evidence="91">FDA956581-098-004</strain>
        <strain evidence="32 94">FDA960927-006-004</strain>
        <strain evidence="36 103">FLAG-38921</strain>
        <strain evidence="48 84">FLAG-51482A</strain>
        <strain evidence="30 68">FLAG-54356</strain>
        <strain evidence="23 77">FSIS31901579</strain>
        <strain evidence="42 95">LS1344</strain>
        <strain evidence="52 87">OSF101448</strain>
        <strain evidence="22 71">VA-WGS-00405</strain>
    </source>
</reference>
<dbReference type="EMBL" id="AABBHO010000001">
    <property type="protein sequence ID" value="EAG2995707.1"/>
    <property type="molecule type" value="Genomic_DNA"/>
</dbReference>
<evidence type="ECO:0000313" key="105">
    <source>
        <dbReference type="Proteomes" id="UP000841146"/>
    </source>
</evidence>
<evidence type="ECO:0000313" key="44">
    <source>
        <dbReference type="EMBL" id="EAK9317303.1"/>
    </source>
</evidence>
<dbReference type="Proteomes" id="UP000843775">
    <property type="component" value="Unassembled WGS sequence"/>
</dbReference>
<evidence type="ECO:0000256" key="13">
    <source>
        <dbReference type="ARBA" id="ARBA00023136"/>
    </source>
</evidence>
<dbReference type="EMBL" id="AAAIXK010000003">
    <property type="protein sequence ID" value="EAC5550132.1"/>
    <property type="molecule type" value="Genomic_DNA"/>
</dbReference>
<evidence type="ECO:0000313" key="103">
    <source>
        <dbReference type="Proteomes" id="UP000566721"/>
    </source>
</evidence>
<dbReference type="Pfam" id="PF00672">
    <property type="entry name" value="HAMP"/>
    <property type="match status" value="1"/>
</dbReference>
<evidence type="ECO:0000313" key="73">
    <source>
        <dbReference type="Proteomes" id="UP000354255"/>
    </source>
</evidence>
<dbReference type="EMBL" id="AALGDA010000013">
    <property type="protein sequence ID" value="ECY9782566.1"/>
    <property type="molecule type" value="Genomic_DNA"/>
</dbReference>
<dbReference type="EMBL" id="AAHZFN010000017">
    <property type="protein sequence ID" value="ECB9474553.1"/>
    <property type="molecule type" value="Genomic_DNA"/>
</dbReference>
<dbReference type="Proteomes" id="UP000840039">
    <property type="component" value="Unassembled WGS sequence"/>
</dbReference>
<evidence type="ECO:0000313" key="93">
    <source>
        <dbReference type="Proteomes" id="UP000522199"/>
    </source>
</evidence>
<feature type="domain" description="HAMP" evidence="16">
    <location>
        <begin position="310"/>
        <end position="363"/>
    </location>
</feature>
<dbReference type="GO" id="GO:0005524">
    <property type="term" value="F:ATP binding"/>
    <property type="evidence" value="ECO:0007669"/>
    <property type="project" value="UniProtKB-KW"/>
</dbReference>
<comment type="subcellular location">
    <subcellularLocation>
        <location evidence="2">Cell membrane</location>
        <topology evidence="2">Multi-pass membrane protein</topology>
    </subcellularLocation>
</comment>
<keyword evidence="9 23" id="KW-0418">Kinase</keyword>
<evidence type="ECO:0000313" key="58">
    <source>
        <dbReference type="EMBL" id="HAC0012441.1"/>
    </source>
</evidence>
<dbReference type="SMART" id="SM00387">
    <property type="entry name" value="HATPase_c"/>
    <property type="match status" value="1"/>
</dbReference>
<protein>
    <recommendedName>
        <fullName evidence="3">histidine kinase</fullName>
        <ecNumber evidence="3">2.7.13.3</ecNumber>
    </recommendedName>
</protein>
<dbReference type="EMBL" id="AABGUK010000002">
    <property type="protein sequence ID" value="EAH4241667.1"/>
    <property type="molecule type" value="Genomic_DNA"/>
</dbReference>
<dbReference type="EMBL" id="AAAREG010000004">
    <property type="protein sequence ID" value="EAE2353898.1"/>
    <property type="molecule type" value="Genomic_DNA"/>
</dbReference>
<keyword evidence="10" id="KW-0067">ATP-binding</keyword>
<accession>A0A0B8R888</accession>
<reference evidence="43 72" key="5">
    <citation type="submission" date="2018-10" db="EMBL/GenBank/DDBJ databases">
        <authorList>
            <consortium name="PulseNet: The National Subtyping Network for Foodborne Disease Surveillance"/>
            <person name="Tarr C.L."/>
            <person name="Trees E."/>
            <person name="Katz L.S."/>
            <person name="Carleton-Romer H.A."/>
            <person name="Stroika S."/>
            <person name="Kucerova Z."/>
            <person name="Roache K.F."/>
            <person name="Sabol A.L."/>
            <person name="Besser J."/>
            <person name="Gerner-Smidt P."/>
        </authorList>
    </citation>
    <scope>NUCLEOTIDE SEQUENCE [LARGE SCALE GENOMIC DNA]</scope>
    <source>
        <strain evidence="17 69">2015L-6227</strain>
        <strain evidence="26 67">PNUSAL000134</strain>
        <strain evidence="20 73">PNUSAL000910</strain>
        <strain evidence="28 74">PNUSAL002180</strain>
        <strain evidence="29 89">PNUSAL002298</strain>
        <strain evidence="43 72">PNUSAL004402</strain>
        <strain evidence="50 92">PNUSAL005692</strain>
    </source>
</reference>
<comment type="catalytic activity">
    <reaction evidence="1">
        <text>ATP + protein L-histidine = ADP + protein N-phospho-L-histidine.</text>
        <dbReference type="EC" id="2.7.13.3"/>
    </reaction>
</comment>
<evidence type="ECO:0000313" key="76">
    <source>
        <dbReference type="Proteomes" id="UP000365297"/>
    </source>
</evidence>
<evidence type="ECO:0000313" key="35">
    <source>
        <dbReference type="EMBL" id="EAG4463283.1"/>
    </source>
</evidence>
<dbReference type="Proteomes" id="UP000852906">
    <property type="component" value="Unassembled WGS sequence"/>
</dbReference>
<dbReference type="PANTHER" id="PTHR34220">
    <property type="entry name" value="SENSOR HISTIDINE KINASE YPDA"/>
    <property type="match status" value="1"/>
</dbReference>
<keyword evidence="4" id="KW-1003">Cell membrane</keyword>
<organism evidence="23 77">
    <name type="scientific">Listeria monocytogenes</name>
    <dbReference type="NCBI Taxonomy" id="1639"/>
    <lineage>
        <taxon>Bacteria</taxon>
        <taxon>Bacillati</taxon>
        <taxon>Bacillota</taxon>
        <taxon>Bacilli</taxon>
        <taxon>Bacillales</taxon>
        <taxon>Listeriaceae</taxon>
        <taxon>Listeria</taxon>
    </lineage>
</organism>
<dbReference type="Proteomes" id="UP000337746">
    <property type="component" value="Unassembled WGS sequence"/>
</dbReference>
<evidence type="ECO:0000313" key="71">
    <source>
        <dbReference type="Proteomes" id="UP000345329"/>
    </source>
</evidence>
<evidence type="ECO:0000313" key="45">
    <source>
        <dbReference type="EMBL" id="ECB9474553.1"/>
    </source>
</evidence>
<evidence type="ECO:0000256" key="1">
    <source>
        <dbReference type="ARBA" id="ARBA00000085"/>
    </source>
</evidence>
<dbReference type="Proteomes" id="UP000844415">
    <property type="component" value="Unassembled WGS sequence"/>
</dbReference>
<dbReference type="EMBL" id="AANCRK010000006">
    <property type="protein sequence ID" value="EDN7716032.1"/>
    <property type="molecule type" value="Genomic_DNA"/>
</dbReference>
<evidence type="ECO:0000313" key="24">
    <source>
        <dbReference type="EMBL" id="EAD5785768.1"/>
    </source>
</evidence>
<evidence type="ECO:0000313" key="90">
    <source>
        <dbReference type="Proteomes" id="UP000478704"/>
    </source>
</evidence>
<dbReference type="InterPro" id="IPR036890">
    <property type="entry name" value="HATPase_C_sf"/>
</dbReference>
<evidence type="ECO:0000313" key="22">
    <source>
        <dbReference type="EMBL" id="EAD3793457.1"/>
    </source>
</evidence>
<evidence type="ECO:0000256" key="2">
    <source>
        <dbReference type="ARBA" id="ARBA00004651"/>
    </source>
</evidence>
<evidence type="ECO:0000256" key="8">
    <source>
        <dbReference type="ARBA" id="ARBA00022741"/>
    </source>
</evidence>
<dbReference type="InterPro" id="IPR005467">
    <property type="entry name" value="His_kinase_dom"/>
</dbReference>
<evidence type="ECO:0000313" key="28">
    <source>
        <dbReference type="EMBL" id="EAG0865859.1"/>
    </source>
</evidence>
<dbReference type="SMART" id="SM00304">
    <property type="entry name" value="HAMP"/>
    <property type="match status" value="1"/>
</dbReference>
<evidence type="ECO:0000313" key="75">
    <source>
        <dbReference type="Proteomes" id="UP000364988"/>
    </source>
</evidence>
<evidence type="ECO:0000313" key="94">
    <source>
        <dbReference type="Proteomes" id="UP000525850"/>
    </source>
</evidence>
<dbReference type="EMBL" id="AABGHY010000005">
    <property type="protein sequence ID" value="EAH3294560.1"/>
    <property type="molecule type" value="Genomic_DNA"/>
</dbReference>
<dbReference type="PROSITE" id="PS50885">
    <property type="entry name" value="HAMP"/>
    <property type="match status" value="1"/>
</dbReference>
<evidence type="ECO:0000313" key="55">
    <source>
        <dbReference type="EMBL" id="HAA8051766.1"/>
    </source>
</evidence>
<dbReference type="EMBL" id="AABATR010000004">
    <property type="protein sequence ID" value="EAG1893908.1"/>
    <property type="molecule type" value="Genomic_DNA"/>
</dbReference>
<dbReference type="Proteomes" id="UP000423131">
    <property type="component" value="Unassembled WGS sequence"/>
</dbReference>
<evidence type="ECO:0000313" key="77">
    <source>
        <dbReference type="Proteomes" id="UP000376505"/>
    </source>
</evidence>
<dbReference type="EMBL" id="AABEMN010000002">
    <property type="protein sequence ID" value="EAG9518623.1"/>
    <property type="molecule type" value="Genomic_DNA"/>
</dbReference>
<dbReference type="InterPro" id="IPR003594">
    <property type="entry name" value="HATPase_dom"/>
</dbReference>
<evidence type="ECO:0000313" key="17">
    <source>
        <dbReference type="EMBL" id="EAC4552742.1"/>
    </source>
</evidence>
<evidence type="ECO:0000313" key="57">
    <source>
        <dbReference type="EMBL" id="HAB8556273.1"/>
    </source>
</evidence>
<dbReference type="Proteomes" id="UP000339309">
    <property type="component" value="Unassembled WGS sequence"/>
</dbReference>
<keyword evidence="7 14" id="KW-0812">Transmembrane</keyword>
<evidence type="ECO:0000313" key="85">
    <source>
        <dbReference type="Proteomes" id="UP000455569"/>
    </source>
</evidence>
<reference evidence="55" key="9">
    <citation type="submission" date="2019-10" db="EMBL/GenBank/DDBJ databases">
        <authorList>
            <consortium name="NCBI Pathogen Detection Project"/>
        </authorList>
    </citation>
    <scope>NUCLEOTIDE SEQUENCE</scope>
    <source>
        <strain evidence="55">09CEB371LM</strain>
        <strain evidence="61">2017-325981-023-01</strain>
        <strain evidence="57">CFIAFB20100120</strain>
        <strain evidence="56">CFIAFB20130012</strain>
        <strain evidence="59">CFIAFB20170037</strain>
        <strain evidence="58">CFIAFB20170045</strain>
        <strain evidence="60">DMG1500109</strain>
    </source>
</reference>